<gene>
    <name evidence="5" type="ORF">CGZ92_11170</name>
</gene>
<dbReference type="Gene3D" id="3.40.47.10">
    <property type="match status" value="1"/>
</dbReference>
<dbReference type="EMBL" id="NMVI01000025">
    <property type="protein sequence ID" value="OYN85350.1"/>
    <property type="molecule type" value="Genomic_DNA"/>
</dbReference>
<dbReference type="EC" id="2.3.1.179" evidence="5"/>
<sequence length="413" mass="42286">MSTTVVITGLGTTNPLAGDTAGTWEAMMAGRSGIRSVEEEWAAELPSRFAGQAAVSPDTILDRVQARKLDRSAQLAVVAGREAWADAGLDDVDPTRLLVSVGTGIGGLISLVNSWEQLRTRGVRRVSPLTVPMLMANAPAANIGLEFGAKAGIHTPVSACASGNEAISLGLDQLLLGRADVAVIGGTEGVVHALPMAAFAQMQALSRRNDEPERASRPWDVDRDGFVLAEGAAILVVETLEHATARGAKIYGTLAGAGITADGHDIVQPDPTGGQQGAAMVKALKAAQASPSDVSHVNAHATSTPLGDTAETKSIRQALGSAVDNVVVSGTKSMTGHLLGGAGALETLACVLAVHHRTAPPTINLDNQEEGLGIDIATSPRDLGQGDLLALNNSFGFGGHNVAIAVSNANANR</sequence>
<dbReference type="Pfam" id="PF02801">
    <property type="entry name" value="Ketoacyl-synt_C"/>
    <property type="match status" value="1"/>
</dbReference>
<dbReference type="PANTHER" id="PTHR11712">
    <property type="entry name" value="POLYKETIDE SYNTHASE-RELATED"/>
    <property type="match status" value="1"/>
</dbReference>
<evidence type="ECO:0000313" key="6">
    <source>
        <dbReference type="Proteomes" id="UP000216533"/>
    </source>
</evidence>
<comment type="caution">
    <text evidence="5">The sequence shown here is derived from an EMBL/GenBank/DDBJ whole genome shotgun (WGS) entry which is preliminary data.</text>
</comment>
<dbReference type="InterPro" id="IPR020841">
    <property type="entry name" value="PKS_Beta-ketoAc_synthase_dom"/>
</dbReference>
<dbReference type="Pfam" id="PF00109">
    <property type="entry name" value="ketoacyl-synt"/>
    <property type="match status" value="1"/>
</dbReference>
<evidence type="ECO:0000256" key="3">
    <source>
        <dbReference type="RuleBase" id="RU003694"/>
    </source>
</evidence>
<dbReference type="InterPro" id="IPR000794">
    <property type="entry name" value="Beta-ketoacyl_synthase"/>
</dbReference>
<dbReference type="GO" id="GO:0004315">
    <property type="term" value="F:3-oxoacyl-[acyl-carrier-protein] synthase activity"/>
    <property type="evidence" value="ECO:0007669"/>
    <property type="project" value="UniProtKB-EC"/>
</dbReference>
<evidence type="ECO:0000256" key="1">
    <source>
        <dbReference type="ARBA" id="ARBA00008467"/>
    </source>
</evidence>
<dbReference type="PROSITE" id="PS52004">
    <property type="entry name" value="KS3_2"/>
    <property type="match status" value="1"/>
</dbReference>
<dbReference type="FunFam" id="3.40.47.10:FF:000018">
    <property type="entry name" value="3-oxoacyl-[acyl-carrier-protein] synthase 2"/>
    <property type="match status" value="1"/>
</dbReference>
<name>A0A255E217_9ACTN</name>
<dbReference type="PANTHER" id="PTHR11712:SF336">
    <property type="entry name" value="3-OXOACYL-[ACYL-CARRIER-PROTEIN] SYNTHASE, MITOCHONDRIAL"/>
    <property type="match status" value="1"/>
</dbReference>
<protein>
    <submittedName>
        <fullName evidence="5">Beta-ketoacyl-[acyl-carrier-protein] synthase II</fullName>
        <ecNumber evidence="5">2.3.1.179</ecNumber>
    </submittedName>
</protein>
<dbReference type="RefSeq" id="WP_094451455.1">
    <property type="nucleotide sequence ID" value="NZ_NMVI01000025.1"/>
</dbReference>
<reference evidence="5 6" key="1">
    <citation type="submission" date="2017-07" db="EMBL/GenBank/DDBJ databases">
        <title>Draft whole genome sequences of clinical Proprionibacteriaceae strains.</title>
        <authorList>
            <person name="Bernier A.-M."/>
            <person name="Bernard K."/>
            <person name="Domingo M.-C."/>
        </authorList>
    </citation>
    <scope>NUCLEOTIDE SEQUENCE [LARGE SCALE GENOMIC DNA]</scope>
    <source>
        <strain evidence="5 6">NML 160184</strain>
    </source>
</reference>
<dbReference type="InterPro" id="IPR016039">
    <property type="entry name" value="Thiolase-like"/>
</dbReference>
<keyword evidence="2 3" id="KW-0808">Transferase</keyword>
<dbReference type="Proteomes" id="UP000216533">
    <property type="component" value="Unassembled WGS sequence"/>
</dbReference>
<dbReference type="SUPFAM" id="SSF53901">
    <property type="entry name" value="Thiolase-like"/>
    <property type="match status" value="2"/>
</dbReference>
<dbReference type="InterPro" id="IPR014031">
    <property type="entry name" value="Ketoacyl_synth_C"/>
</dbReference>
<evidence type="ECO:0000259" key="4">
    <source>
        <dbReference type="PROSITE" id="PS52004"/>
    </source>
</evidence>
<comment type="similarity">
    <text evidence="1 3">Belongs to the thiolase-like superfamily. Beta-ketoacyl-ACP synthases family.</text>
</comment>
<organism evidence="5 6">
    <name type="scientific">Parenemella sanctibonifatiensis</name>
    <dbReference type="NCBI Taxonomy" id="2016505"/>
    <lineage>
        <taxon>Bacteria</taxon>
        <taxon>Bacillati</taxon>
        <taxon>Actinomycetota</taxon>
        <taxon>Actinomycetes</taxon>
        <taxon>Propionibacteriales</taxon>
        <taxon>Propionibacteriaceae</taxon>
        <taxon>Parenemella</taxon>
    </lineage>
</organism>
<feature type="domain" description="Ketosynthase family 3 (KS3)" evidence="4">
    <location>
        <begin position="2"/>
        <end position="408"/>
    </location>
</feature>
<dbReference type="InterPro" id="IPR014030">
    <property type="entry name" value="Ketoacyl_synth_N"/>
</dbReference>
<dbReference type="SMART" id="SM00825">
    <property type="entry name" value="PKS_KS"/>
    <property type="match status" value="1"/>
</dbReference>
<dbReference type="AlphaFoldDB" id="A0A255E217"/>
<dbReference type="GO" id="GO:0006633">
    <property type="term" value="P:fatty acid biosynthetic process"/>
    <property type="evidence" value="ECO:0007669"/>
    <property type="project" value="TreeGrafter"/>
</dbReference>
<dbReference type="NCBIfam" id="NF005589">
    <property type="entry name" value="PRK07314.1"/>
    <property type="match status" value="1"/>
</dbReference>
<dbReference type="GO" id="GO:0005829">
    <property type="term" value="C:cytosol"/>
    <property type="evidence" value="ECO:0007669"/>
    <property type="project" value="TreeGrafter"/>
</dbReference>
<dbReference type="CDD" id="cd00834">
    <property type="entry name" value="KAS_I_II"/>
    <property type="match status" value="1"/>
</dbReference>
<evidence type="ECO:0000313" key="5">
    <source>
        <dbReference type="EMBL" id="OYN85350.1"/>
    </source>
</evidence>
<evidence type="ECO:0000256" key="2">
    <source>
        <dbReference type="ARBA" id="ARBA00022679"/>
    </source>
</evidence>
<accession>A0A255E217</accession>
<keyword evidence="5" id="KW-0012">Acyltransferase</keyword>
<proteinExistence type="inferred from homology"/>